<dbReference type="InterPro" id="IPR051681">
    <property type="entry name" value="Ser/Thr_Kinases-Pseudokinases"/>
</dbReference>
<evidence type="ECO:0000313" key="2">
    <source>
        <dbReference type="EMBL" id="THH29187.1"/>
    </source>
</evidence>
<gene>
    <name evidence="2" type="ORF">EUX98_g5008</name>
</gene>
<proteinExistence type="predicted"/>
<dbReference type="Gene3D" id="1.10.510.10">
    <property type="entry name" value="Transferase(Phosphotransferase) domain 1"/>
    <property type="match status" value="1"/>
</dbReference>
<evidence type="ECO:0000259" key="1">
    <source>
        <dbReference type="PROSITE" id="PS50011"/>
    </source>
</evidence>
<accession>A0A4S4MUF3</accession>
<dbReference type="InterPro" id="IPR011009">
    <property type="entry name" value="Kinase-like_dom_sf"/>
</dbReference>
<dbReference type="GO" id="GO:0004674">
    <property type="term" value="F:protein serine/threonine kinase activity"/>
    <property type="evidence" value="ECO:0007669"/>
    <property type="project" value="TreeGrafter"/>
</dbReference>
<dbReference type="OrthoDB" id="4062651at2759"/>
<dbReference type="PROSITE" id="PS50011">
    <property type="entry name" value="PROTEIN_KINASE_DOM"/>
    <property type="match status" value="1"/>
</dbReference>
<evidence type="ECO:0000313" key="3">
    <source>
        <dbReference type="Proteomes" id="UP000308730"/>
    </source>
</evidence>
<dbReference type="PANTHER" id="PTHR44329">
    <property type="entry name" value="SERINE/THREONINE-PROTEIN KINASE TNNI3K-RELATED"/>
    <property type="match status" value="1"/>
</dbReference>
<reference evidence="2 3" key="1">
    <citation type="submission" date="2019-02" db="EMBL/GenBank/DDBJ databases">
        <title>Genome sequencing of the rare red list fungi Antrodiella citrinella (Flaviporus citrinellus).</title>
        <authorList>
            <person name="Buettner E."/>
            <person name="Kellner H."/>
        </authorList>
    </citation>
    <scope>NUCLEOTIDE SEQUENCE [LARGE SCALE GENOMIC DNA]</scope>
    <source>
        <strain evidence="2 3">DSM 108506</strain>
    </source>
</reference>
<feature type="domain" description="Protein kinase" evidence="1">
    <location>
        <begin position="98"/>
        <end position="378"/>
    </location>
</feature>
<dbReference type="InterPro" id="IPR001245">
    <property type="entry name" value="Ser-Thr/Tyr_kinase_cat_dom"/>
</dbReference>
<protein>
    <recommendedName>
        <fullName evidence="1">Protein kinase domain-containing protein</fullName>
    </recommendedName>
</protein>
<dbReference type="EMBL" id="SGPM01000136">
    <property type="protein sequence ID" value="THH29187.1"/>
    <property type="molecule type" value="Genomic_DNA"/>
</dbReference>
<dbReference type="AlphaFoldDB" id="A0A4S4MUF3"/>
<dbReference type="SUPFAM" id="SSF56112">
    <property type="entry name" value="Protein kinase-like (PK-like)"/>
    <property type="match status" value="1"/>
</dbReference>
<name>A0A4S4MUF3_9APHY</name>
<comment type="caution">
    <text evidence="2">The sequence shown here is derived from an EMBL/GenBank/DDBJ whole genome shotgun (WGS) entry which is preliminary data.</text>
</comment>
<keyword evidence="3" id="KW-1185">Reference proteome</keyword>
<organism evidence="2 3">
    <name type="scientific">Antrodiella citrinella</name>
    <dbReference type="NCBI Taxonomy" id="2447956"/>
    <lineage>
        <taxon>Eukaryota</taxon>
        <taxon>Fungi</taxon>
        <taxon>Dikarya</taxon>
        <taxon>Basidiomycota</taxon>
        <taxon>Agaricomycotina</taxon>
        <taxon>Agaricomycetes</taxon>
        <taxon>Polyporales</taxon>
        <taxon>Steccherinaceae</taxon>
        <taxon>Antrodiella</taxon>
    </lineage>
</organism>
<dbReference type="GO" id="GO:0005524">
    <property type="term" value="F:ATP binding"/>
    <property type="evidence" value="ECO:0007669"/>
    <property type="project" value="InterPro"/>
</dbReference>
<dbReference type="Proteomes" id="UP000308730">
    <property type="component" value="Unassembled WGS sequence"/>
</dbReference>
<sequence>MSAMHSRRRQEVDSLLRQAIPTDPRRHTRIDHIPPNYAQDVIDVAWDRLDDNPATATPPIHPELDLFGQTALLRRLCLKIAVNHDVLPGKFYVRGVICMSDEPIDAGGFADIYNGEYGGKIVIIKRPRISNEEEKEKIKMEFCRESLLWSKLNHPNVLSFLGISQDAFERSICMILPFMSRGSIRRRMTAQVPDVPANLVLTQDNFHSRVNTWLYEVSFGLAYLHSQGVVHGDLHGGNILIDDEDHVRLTDFGFALIAAAAPGAYGSKHGGASHHFMAPELWEPSDFGLTRARPTEACDVYAFGCTCIELYTGKVPFPEPKMTMYRISKKVLKGDRPTRPQTPPMPDSLWEVVQAAWTQQPQERLSSHDLERRMRAVMWRM</sequence>
<dbReference type="Pfam" id="PF07714">
    <property type="entry name" value="PK_Tyr_Ser-Thr"/>
    <property type="match status" value="1"/>
</dbReference>
<dbReference type="InterPro" id="IPR000719">
    <property type="entry name" value="Prot_kinase_dom"/>
</dbReference>